<evidence type="ECO:0000313" key="3">
    <source>
        <dbReference type="Proteomes" id="UP000323824"/>
    </source>
</evidence>
<accession>A0A5C1QEB5</accession>
<reference evidence="2 3" key="1">
    <citation type="submission" date="2019-02" db="EMBL/GenBank/DDBJ databases">
        <authorList>
            <person name="Fomenkov A."/>
            <person name="Dubinina G."/>
            <person name="Grabovich M."/>
            <person name="Vincze T."/>
            <person name="Roberts R.J."/>
        </authorList>
    </citation>
    <scope>NUCLEOTIDE SEQUENCE [LARGE SCALE GENOMIC DNA]</scope>
    <source>
        <strain evidence="2 3">P</strain>
    </source>
</reference>
<dbReference type="InterPro" id="IPR009875">
    <property type="entry name" value="PilZ_domain"/>
</dbReference>
<proteinExistence type="predicted"/>
<dbReference type="EMBL" id="CP035807">
    <property type="protein sequence ID" value="QEN05718.1"/>
    <property type="molecule type" value="Genomic_DNA"/>
</dbReference>
<dbReference type="OrthoDB" id="358587at2"/>
<dbReference type="Pfam" id="PF07238">
    <property type="entry name" value="PilZ"/>
    <property type="match status" value="1"/>
</dbReference>
<reference evidence="2 3" key="2">
    <citation type="submission" date="2019-09" db="EMBL/GenBank/DDBJ databases">
        <title>Complete Genome Sequence and Methylome Analysis of free living Spirochaetas.</title>
        <authorList>
            <person name="Leshcheva N."/>
            <person name="Mikheeva N."/>
        </authorList>
    </citation>
    <scope>NUCLEOTIDE SEQUENCE [LARGE SCALE GENOMIC DNA]</scope>
    <source>
        <strain evidence="2 3">P</strain>
    </source>
</reference>
<dbReference type="AlphaFoldDB" id="A0A5C1QEB5"/>
<sequence>MAIFLTFFLILSFLIIILFIVGSSQSISLGGVDFIAKGKEAGLTAKEIKMLKKTADILKLEKPLILLGSINNIDDAILKLNSKLQDCDYHDLEIIDLLEDLHNYRRNIELEKLDKRGVISSSREMSVSQEVKITVGSMEIPIVGVVSDITQNFITIDLKNETGVRPGVNWNGPINIYFWRRDDAGYYFESKVIETPGILKWNVSHSSNLIRSQKRSDLRVDYETNCYIYKLEDITKRNYNFQGFTGTFAQLKNISEGGAAFLVNGKVQPGLPLKMEFKLDNKNIVLCGLVKDSSYNQSNNISYVRVKVVDPPFEMLSILRPFLFIKSREINLINKNKVDNSVENIDEINNNNNNVVDREEITENEAEEEILEVEYLPESSGALN</sequence>
<evidence type="ECO:0000313" key="2">
    <source>
        <dbReference type="EMBL" id="QEN05718.1"/>
    </source>
</evidence>
<keyword evidence="3" id="KW-1185">Reference proteome</keyword>
<protein>
    <submittedName>
        <fullName evidence="2">PilZ domain-containing protein</fullName>
    </submittedName>
</protein>
<evidence type="ECO:0000259" key="1">
    <source>
        <dbReference type="Pfam" id="PF07238"/>
    </source>
</evidence>
<organism evidence="2 3">
    <name type="scientific">Thiospirochaeta perfilievii</name>
    <dbReference type="NCBI Taxonomy" id="252967"/>
    <lineage>
        <taxon>Bacteria</taxon>
        <taxon>Pseudomonadati</taxon>
        <taxon>Spirochaetota</taxon>
        <taxon>Spirochaetia</taxon>
        <taxon>Spirochaetales</taxon>
        <taxon>Spirochaetaceae</taxon>
        <taxon>Thiospirochaeta</taxon>
    </lineage>
</organism>
<feature type="domain" description="PilZ" evidence="1">
    <location>
        <begin position="213"/>
        <end position="323"/>
    </location>
</feature>
<dbReference type="GO" id="GO:0035438">
    <property type="term" value="F:cyclic-di-GMP binding"/>
    <property type="evidence" value="ECO:0007669"/>
    <property type="project" value="InterPro"/>
</dbReference>
<dbReference type="RefSeq" id="WP_149568952.1">
    <property type="nucleotide sequence ID" value="NZ_CP035807.1"/>
</dbReference>
<dbReference type="Proteomes" id="UP000323824">
    <property type="component" value="Chromosome"/>
</dbReference>
<gene>
    <name evidence="2" type="ORF">EW093_13680</name>
</gene>
<name>A0A5C1QEB5_9SPIO</name>
<dbReference type="KEGG" id="sper:EW093_13680"/>